<protein>
    <submittedName>
        <fullName evidence="1">Uncharacterized protein</fullName>
    </submittedName>
</protein>
<accession>A0A367WP44</accession>
<organism evidence="1 2">
    <name type="scientific">Thalassospira profundimaris</name>
    <dbReference type="NCBI Taxonomy" id="502049"/>
    <lineage>
        <taxon>Bacteria</taxon>
        <taxon>Pseudomonadati</taxon>
        <taxon>Pseudomonadota</taxon>
        <taxon>Alphaproteobacteria</taxon>
        <taxon>Rhodospirillales</taxon>
        <taxon>Thalassospiraceae</taxon>
        <taxon>Thalassospira</taxon>
    </lineage>
</organism>
<evidence type="ECO:0000313" key="2">
    <source>
        <dbReference type="Proteomes" id="UP000252255"/>
    </source>
</evidence>
<name>A0A367WP44_9PROT</name>
<proteinExistence type="predicted"/>
<dbReference type="AlphaFoldDB" id="A0A367WP44"/>
<evidence type="ECO:0000313" key="1">
    <source>
        <dbReference type="EMBL" id="RCK43246.1"/>
    </source>
</evidence>
<dbReference type="RefSeq" id="WP_114099717.1">
    <property type="nucleotide sequence ID" value="NZ_JPWI01000015.1"/>
</dbReference>
<sequence length="120" mass="12669">MDDAEYSAVVAAAEKVGLKPARFVKDAALMRARASTDPKKAQREVVPVLTVEQESVLRGLLVNIRGIRGLLNQIAKNANIVAKGGESEVPLVDACVSAVDNSNQVFDQVRNALASAGAQI</sequence>
<dbReference type="Proteomes" id="UP000252255">
    <property type="component" value="Unassembled WGS sequence"/>
</dbReference>
<dbReference type="EMBL" id="JPWI01000015">
    <property type="protein sequence ID" value="RCK43246.1"/>
    <property type="molecule type" value="Genomic_DNA"/>
</dbReference>
<comment type="caution">
    <text evidence="1">The sequence shown here is derived from an EMBL/GenBank/DDBJ whole genome shotgun (WGS) entry which is preliminary data.</text>
</comment>
<reference evidence="1 2" key="1">
    <citation type="submission" date="2014-07" db="EMBL/GenBank/DDBJ databases">
        <title>Draft genome sequence of Thalassospira profundimaris PR54-5.</title>
        <authorList>
            <person name="Lai Q."/>
            <person name="Shao Z."/>
        </authorList>
    </citation>
    <scope>NUCLEOTIDE SEQUENCE [LARGE SCALE GENOMIC DNA]</scope>
    <source>
        <strain evidence="1 2">PR54-5</strain>
    </source>
</reference>
<gene>
    <name evidence="1" type="ORF">TH30_19735</name>
</gene>